<dbReference type="NCBIfam" id="TIGR01549">
    <property type="entry name" value="HAD-SF-IA-v1"/>
    <property type="match status" value="1"/>
</dbReference>
<dbReference type="Gene3D" id="1.10.150.720">
    <property type="entry name" value="Haloacid dehalogenase-like hydrolase"/>
    <property type="match status" value="1"/>
</dbReference>
<proteinExistence type="predicted"/>
<dbReference type="RefSeq" id="WP_002655713.1">
    <property type="nucleotide sequence ID" value="NZ_CH672377.1"/>
</dbReference>
<evidence type="ECO:0000313" key="2">
    <source>
        <dbReference type="Proteomes" id="UP000004358"/>
    </source>
</evidence>
<dbReference type="eggNOG" id="COG1011">
    <property type="taxonomic scope" value="Bacteria"/>
</dbReference>
<dbReference type="STRING" id="314230.DSM3645_10562"/>
<evidence type="ECO:0000313" key="1">
    <source>
        <dbReference type="EMBL" id="EAQ82836.1"/>
    </source>
</evidence>
<dbReference type="Gene3D" id="3.40.50.1000">
    <property type="entry name" value="HAD superfamily/HAD-like"/>
    <property type="match status" value="1"/>
</dbReference>
<comment type="caution">
    <text evidence="1">The sequence shown here is derived from an EMBL/GenBank/DDBJ whole genome shotgun (WGS) entry which is preliminary data.</text>
</comment>
<dbReference type="SFLD" id="SFLDS00003">
    <property type="entry name" value="Haloacid_Dehalogenase"/>
    <property type="match status" value="1"/>
</dbReference>
<reference evidence="1 2" key="1">
    <citation type="submission" date="2006-02" db="EMBL/GenBank/DDBJ databases">
        <authorList>
            <person name="Amann R."/>
            <person name="Ferriera S."/>
            <person name="Johnson J."/>
            <person name="Kravitz S."/>
            <person name="Halpern A."/>
            <person name="Remington K."/>
            <person name="Beeson K."/>
            <person name="Tran B."/>
            <person name="Rogers Y.-H."/>
            <person name="Friedman R."/>
            <person name="Venter J.C."/>
        </authorList>
    </citation>
    <scope>NUCLEOTIDE SEQUENCE [LARGE SCALE GENOMIC DNA]</scope>
    <source>
        <strain evidence="1 2">DSM 3645</strain>
    </source>
</reference>
<dbReference type="HOGENOM" id="CLU_045011_8_0_0"/>
<dbReference type="PANTHER" id="PTHR46649">
    <property type="match status" value="1"/>
</dbReference>
<dbReference type="OrthoDB" id="9809962at2"/>
<dbReference type="InterPro" id="IPR044924">
    <property type="entry name" value="HAD-SF_hydro_IA_REG-2-like_cap"/>
</dbReference>
<organism evidence="1 2">
    <name type="scientific">Blastopirellula marina DSM 3645</name>
    <dbReference type="NCBI Taxonomy" id="314230"/>
    <lineage>
        <taxon>Bacteria</taxon>
        <taxon>Pseudomonadati</taxon>
        <taxon>Planctomycetota</taxon>
        <taxon>Planctomycetia</taxon>
        <taxon>Pirellulales</taxon>
        <taxon>Pirellulaceae</taxon>
        <taxon>Blastopirellula</taxon>
    </lineage>
</organism>
<dbReference type="AlphaFoldDB" id="A3ZM53"/>
<dbReference type="InterPro" id="IPR023214">
    <property type="entry name" value="HAD_sf"/>
</dbReference>
<dbReference type="Proteomes" id="UP000004358">
    <property type="component" value="Unassembled WGS sequence"/>
</dbReference>
<dbReference type="SUPFAM" id="SSF56784">
    <property type="entry name" value="HAD-like"/>
    <property type="match status" value="1"/>
</dbReference>
<dbReference type="Pfam" id="PF00702">
    <property type="entry name" value="Hydrolase"/>
    <property type="match status" value="1"/>
</dbReference>
<dbReference type="PANTHER" id="PTHR46649:SF4">
    <property type="entry name" value="HALOACID DEHALOGENASE-LIKE HYDROLASE (HAD) SUPERFAMILY PROTEIN"/>
    <property type="match status" value="1"/>
</dbReference>
<dbReference type="InterPro" id="IPR036412">
    <property type="entry name" value="HAD-like_sf"/>
</dbReference>
<accession>A3ZM53</accession>
<dbReference type="InterPro" id="IPR006439">
    <property type="entry name" value="HAD-SF_hydro_IA"/>
</dbReference>
<dbReference type="SFLD" id="SFLDG01129">
    <property type="entry name" value="C1.5:_HAD__Beta-PGM__Phosphata"/>
    <property type="match status" value="1"/>
</dbReference>
<sequence length="230" mass="25566">MLRSPNLIRCVLFDVVGTLIYPQPSVAAVYQAAGVANGCDLPIETIRARFREALILYSVSPDLRTDETLERERWRQIVAHVFAEANETKAILDRLWKHFAQASSWSVYQDALPTLEKLSDRYQVGLASNFDGRLRAIAGHWPCLSDAMLFVSAEVGWAKPSPHYFGSIANVLQLQPHQILLVGDDPRNDYHGAVAAGYQALFLAREKDVPADIAPEAVIQSLGEVITRLL</sequence>
<gene>
    <name evidence="1" type="ORF">DSM3645_10562</name>
</gene>
<protein>
    <submittedName>
        <fullName evidence="1">Uncharacterized protein</fullName>
    </submittedName>
</protein>
<name>A3ZM53_9BACT</name>
<dbReference type="EMBL" id="AANZ01000001">
    <property type="protein sequence ID" value="EAQ82836.1"/>
    <property type="molecule type" value="Genomic_DNA"/>
</dbReference>